<evidence type="ECO:0000256" key="9">
    <source>
        <dbReference type="SAM" id="Phobius"/>
    </source>
</evidence>
<evidence type="ECO:0000256" key="6">
    <source>
        <dbReference type="ARBA" id="ARBA00022840"/>
    </source>
</evidence>
<dbReference type="GO" id="GO:0016887">
    <property type="term" value="F:ATP hydrolysis activity"/>
    <property type="evidence" value="ECO:0007669"/>
    <property type="project" value="InterPro"/>
</dbReference>
<dbReference type="SUPFAM" id="SSF90123">
    <property type="entry name" value="ABC transporter transmembrane region"/>
    <property type="match status" value="1"/>
</dbReference>
<keyword evidence="6 12" id="KW-0067">ATP-binding</keyword>
<sequence>MERNKTGKVRLIARFLKGNLHLFVFALAFSMLNTVFNSLTPQIVRISVDSVIGGADWQLPGWLIEFLHLKQLQSSGGKALLAAAAAVMVTAVMSGICSYFSKMGIAKGSESFVKSIRDQLYAHIQKLPFSWHVKHQTGEIIQRCTSDVDVVRNFVCNQMVEVFRTSFLIILSMGIMFSMNVKISLVALCFIPVIMGYSGFFYSKIAKRFLKADEAEGELSSVVQENLTGVRVVRAFGREKFEIDRFDQKNEAFSSLWIRLGRLMSAYWGIGDLITGLQILTVICVGVVVAVNGQITLGEFLAFVSYNATMVWPVRGLGRILSEMSKAGVSIERVAYILDAKEEQDSPSVENGPMDRDIHFEQINFSYGTGYPILKNVDFTIPAGTTFAILGGTGSGKSTLMHLLNRLYDLPEESGKITIGGKDIAKMSREYLRKNIGMVLQEPFLFSRAIHENIAIANEDVCHESIREAARIACVDEAIQHFHKGYDTIVGERGVTLSGGQKQRVAIARMLMQNAPIMVFDDSLSAVDAETDAKIREALQDQMGKATVILISHRITTLMQADCILVLDDGSVAQMGTHEELIAQEGIYKNIYDIQMNNDDRLLLEGGAI</sequence>
<evidence type="ECO:0000313" key="12">
    <source>
        <dbReference type="EMBL" id="TLD01792.1"/>
    </source>
</evidence>
<dbReference type="EMBL" id="QGQD01000026">
    <property type="protein sequence ID" value="TLD01792.1"/>
    <property type="molecule type" value="Genomic_DNA"/>
</dbReference>
<organism evidence="12 13">
    <name type="scientific">Robinsoniella peoriensis</name>
    <dbReference type="NCBI Taxonomy" id="180332"/>
    <lineage>
        <taxon>Bacteria</taxon>
        <taxon>Bacillati</taxon>
        <taxon>Bacillota</taxon>
        <taxon>Clostridia</taxon>
        <taxon>Lachnospirales</taxon>
        <taxon>Lachnospiraceae</taxon>
        <taxon>Robinsoniella</taxon>
    </lineage>
</organism>
<dbReference type="AlphaFoldDB" id="A0A4U8Q9V4"/>
<dbReference type="InterPro" id="IPR039421">
    <property type="entry name" value="Type_1_exporter"/>
</dbReference>
<dbReference type="STRING" id="180332.GCA_000797495_05418"/>
<dbReference type="GO" id="GO:0005524">
    <property type="term" value="F:ATP binding"/>
    <property type="evidence" value="ECO:0007669"/>
    <property type="project" value="UniProtKB-KW"/>
</dbReference>
<dbReference type="InterPro" id="IPR036640">
    <property type="entry name" value="ABC1_TM_sf"/>
</dbReference>
<comment type="subcellular location">
    <subcellularLocation>
        <location evidence="1">Cell membrane</location>
        <topology evidence="1">Multi-pass membrane protein</topology>
    </subcellularLocation>
</comment>
<evidence type="ECO:0000256" key="5">
    <source>
        <dbReference type="ARBA" id="ARBA00022741"/>
    </source>
</evidence>
<evidence type="ECO:0000259" key="10">
    <source>
        <dbReference type="PROSITE" id="PS50893"/>
    </source>
</evidence>
<keyword evidence="7 9" id="KW-1133">Transmembrane helix</keyword>
<dbReference type="InterPro" id="IPR003439">
    <property type="entry name" value="ABC_transporter-like_ATP-bd"/>
</dbReference>
<keyword evidence="3" id="KW-1003">Cell membrane</keyword>
<dbReference type="Gene3D" id="1.20.1560.10">
    <property type="entry name" value="ABC transporter type 1, transmembrane domain"/>
    <property type="match status" value="1"/>
</dbReference>
<dbReference type="PROSITE" id="PS00211">
    <property type="entry name" value="ABC_TRANSPORTER_1"/>
    <property type="match status" value="1"/>
</dbReference>
<feature type="transmembrane region" description="Helical" evidence="9">
    <location>
        <begin position="162"/>
        <end position="179"/>
    </location>
</feature>
<evidence type="ECO:0000313" key="13">
    <source>
        <dbReference type="Proteomes" id="UP000306509"/>
    </source>
</evidence>
<keyword evidence="4 9" id="KW-0812">Transmembrane</keyword>
<accession>A0A4U8Q9V4</accession>
<evidence type="ECO:0000256" key="8">
    <source>
        <dbReference type="ARBA" id="ARBA00023136"/>
    </source>
</evidence>
<dbReference type="InterPro" id="IPR003593">
    <property type="entry name" value="AAA+_ATPase"/>
</dbReference>
<dbReference type="RefSeq" id="WP_027294171.1">
    <property type="nucleotide sequence ID" value="NZ_CABMJZ010000060.1"/>
</dbReference>
<feature type="transmembrane region" description="Helical" evidence="9">
    <location>
        <begin position="185"/>
        <end position="202"/>
    </location>
</feature>
<reference evidence="12 13" key="1">
    <citation type="journal article" date="2019" name="Anaerobe">
        <title>Detection of Robinsoniella peoriensis in multiple bone samples of a trauma patient.</title>
        <authorList>
            <person name="Schrottner P."/>
            <person name="Hartwich K."/>
            <person name="Bunk B."/>
            <person name="Schober I."/>
            <person name="Helbig S."/>
            <person name="Rudolph W.W."/>
            <person name="Gunzer F."/>
        </authorList>
    </citation>
    <scope>NUCLEOTIDE SEQUENCE [LARGE SCALE GENOMIC DNA]</scope>
    <source>
        <strain evidence="12 13">DSM 106044</strain>
    </source>
</reference>
<feature type="transmembrane region" description="Helical" evidence="9">
    <location>
        <begin position="79"/>
        <end position="100"/>
    </location>
</feature>
<feature type="domain" description="ABC transporter" evidence="10">
    <location>
        <begin position="358"/>
        <end position="594"/>
    </location>
</feature>
<dbReference type="PANTHER" id="PTHR43394:SF1">
    <property type="entry name" value="ATP-BINDING CASSETTE SUB-FAMILY B MEMBER 10, MITOCHONDRIAL"/>
    <property type="match status" value="1"/>
</dbReference>
<feature type="domain" description="ABC transmembrane type-1" evidence="11">
    <location>
        <begin position="24"/>
        <end position="326"/>
    </location>
</feature>
<comment type="caution">
    <text evidence="12">The sequence shown here is derived from an EMBL/GenBank/DDBJ whole genome shotgun (WGS) entry which is preliminary data.</text>
</comment>
<keyword evidence="12" id="KW-0378">Hydrolase</keyword>
<dbReference type="SUPFAM" id="SSF52540">
    <property type="entry name" value="P-loop containing nucleoside triphosphate hydrolases"/>
    <property type="match status" value="1"/>
</dbReference>
<dbReference type="InterPro" id="IPR027417">
    <property type="entry name" value="P-loop_NTPase"/>
</dbReference>
<evidence type="ECO:0000259" key="11">
    <source>
        <dbReference type="PROSITE" id="PS50929"/>
    </source>
</evidence>
<keyword evidence="2" id="KW-0813">Transport</keyword>
<dbReference type="Gene3D" id="3.40.50.300">
    <property type="entry name" value="P-loop containing nucleotide triphosphate hydrolases"/>
    <property type="match status" value="1"/>
</dbReference>
<dbReference type="InterPro" id="IPR017871">
    <property type="entry name" value="ABC_transporter-like_CS"/>
</dbReference>
<dbReference type="PANTHER" id="PTHR43394">
    <property type="entry name" value="ATP-DEPENDENT PERMEASE MDL1, MITOCHONDRIAL"/>
    <property type="match status" value="1"/>
</dbReference>
<dbReference type="Pfam" id="PF00664">
    <property type="entry name" value="ABC_membrane"/>
    <property type="match status" value="1"/>
</dbReference>
<dbReference type="PROSITE" id="PS50893">
    <property type="entry name" value="ABC_TRANSPORTER_2"/>
    <property type="match status" value="1"/>
</dbReference>
<proteinExistence type="predicted"/>
<dbReference type="Proteomes" id="UP000306509">
    <property type="component" value="Unassembled WGS sequence"/>
</dbReference>
<dbReference type="InterPro" id="IPR011527">
    <property type="entry name" value="ABC1_TM_dom"/>
</dbReference>
<dbReference type="FunFam" id="3.40.50.300:FF:000221">
    <property type="entry name" value="Multidrug ABC transporter ATP-binding protein"/>
    <property type="match status" value="1"/>
</dbReference>
<evidence type="ECO:0000256" key="7">
    <source>
        <dbReference type="ARBA" id="ARBA00022989"/>
    </source>
</evidence>
<protein>
    <submittedName>
        <fullName evidence="12">Putative multidrug export ATP-binding/permease protein</fullName>
        <ecNumber evidence="12">3.6.3.-</ecNumber>
    </submittedName>
</protein>
<dbReference type="Pfam" id="PF00005">
    <property type="entry name" value="ABC_tran"/>
    <property type="match status" value="1"/>
</dbReference>
<feature type="transmembrane region" description="Helical" evidence="9">
    <location>
        <begin position="266"/>
        <end position="289"/>
    </location>
</feature>
<dbReference type="CDD" id="cd18542">
    <property type="entry name" value="ABC_6TM_YknU_like"/>
    <property type="match status" value="1"/>
</dbReference>
<name>A0A4U8Q9V4_9FIRM</name>
<keyword evidence="13" id="KW-1185">Reference proteome</keyword>
<dbReference type="EC" id="3.6.3.-" evidence="12"/>
<evidence type="ECO:0000256" key="2">
    <source>
        <dbReference type="ARBA" id="ARBA00022448"/>
    </source>
</evidence>
<evidence type="ECO:0000256" key="4">
    <source>
        <dbReference type="ARBA" id="ARBA00022692"/>
    </source>
</evidence>
<dbReference type="GO" id="GO:0015421">
    <property type="term" value="F:ABC-type oligopeptide transporter activity"/>
    <property type="evidence" value="ECO:0007669"/>
    <property type="project" value="TreeGrafter"/>
</dbReference>
<evidence type="ECO:0000256" key="1">
    <source>
        <dbReference type="ARBA" id="ARBA00004651"/>
    </source>
</evidence>
<dbReference type="SMART" id="SM00382">
    <property type="entry name" value="AAA"/>
    <property type="match status" value="1"/>
</dbReference>
<gene>
    <name evidence="12" type="ORF">DSM106044_01301</name>
</gene>
<evidence type="ECO:0000256" key="3">
    <source>
        <dbReference type="ARBA" id="ARBA00022475"/>
    </source>
</evidence>
<feature type="transmembrane region" description="Helical" evidence="9">
    <location>
        <begin position="20"/>
        <end position="39"/>
    </location>
</feature>
<dbReference type="PROSITE" id="PS50929">
    <property type="entry name" value="ABC_TM1F"/>
    <property type="match status" value="1"/>
</dbReference>
<keyword evidence="8 9" id="KW-0472">Membrane</keyword>
<dbReference type="GO" id="GO:0005886">
    <property type="term" value="C:plasma membrane"/>
    <property type="evidence" value="ECO:0007669"/>
    <property type="project" value="UniProtKB-SubCell"/>
</dbReference>
<dbReference type="OrthoDB" id="9762778at2"/>
<keyword evidence="5" id="KW-0547">Nucleotide-binding</keyword>